<accession>A0A9P6A3C6</accession>
<dbReference type="OrthoDB" id="10396997at2759"/>
<feature type="compositionally biased region" description="Polar residues" evidence="1">
    <location>
        <begin position="553"/>
        <end position="562"/>
    </location>
</feature>
<feature type="region of interest" description="Disordered" evidence="1">
    <location>
        <begin position="371"/>
        <end position="391"/>
    </location>
</feature>
<feature type="region of interest" description="Disordered" evidence="1">
    <location>
        <begin position="1"/>
        <end position="44"/>
    </location>
</feature>
<feature type="compositionally biased region" description="Polar residues" evidence="1">
    <location>
        <begin position="374"/>
        <end position="386"/>
    </location>
</feature>
<dbReference type="EMBL" id="MU154532">
    <property type="protein sequence ID" value="KAF9499310.1"/>
    <property type="molecule type" value="Genomic_DNA"/>
</dbReference>
<protein>
    <submittedName>
        <fullName evidence="2">Uncharacterized protein</fullName>
    </submittedName>
</protein>
<reference evidence="2" key="1">
    <citation type="submission" date="2020-11" db="EMBL/GenBank/DDBJ databases">
        <authorList>
            <consortium name="DOE Joint Genome Institute"/>
            <person name="Ahrendt S."/>
            <person name="Riley R."/>
            <person name="Andreopoulos W."/>
            <person name="Labutti K."/>
            <person name="Pangilinan J."/>
            <person name="Ruiz-Duenas F.J."/>
            <person name="Barrasa J.M."/>
            <person name="Sanchez-Garcia M."/>
            <person name="Camarero S."/>
            <person name="Miyauchi S."/>
            <person name="Serrano A."/>
            <person name="Linde D."/>
            <person name="Babiker R."/>
            <person name="Drula E."/>
            <person name="Ayuso-Fernandez I."/>
            <person name="Pacheco R."/>
            <person name="Padilla G."/>
            <person name="Ferreira P."/>
            <person name="Barriuso J."/>
            <person name="Kellner H."/>
            <person name="Castanera R."/>
            <person name="Alfaro M."/>
            <person name="Ramirez L."/>
            <person name="Pisabarro A.G."/>
            <person name="Kuo A."/>
            <person name="Tritt A."/>
            <person name="Lipzen A."/>
            <person name="He G."/>
            <person name="Yan M."/>
            <person name="Ng V."/>
            <person name="Cullen D."/>
            <person name="Martin F."/>
            <person name="Rosso M.-N."/>
            <person name="Henrissat B."/>
            <person name="Hibbett D."/>
            <person name="Martinez A.T."/>
            <person name="Grigoriev I.V."/>
        </authorList>
    </citation>
    <scope>NUCLEOTIDE SEQUENCE</scope>
    <source>
        <strain evidence="2">ATCC 90797</strain>
    </source>
</reference>
<dbReference type="Proteomes" id="UP000807025">
    <property type="component" value="Unassembled WGS sequence"/>
</dbReference>
<proteinExistence type="predicted"/>
<organism evidence="2 3">
    <name type="scientific">Pleurotus eryngii</name>
    <name type="common">Boletus of the steppes</name>
    <dbReference type="NCBI Taxonomy" id="5323"/>
    <lineage>
        <taxon>Eukaryota</taxon>
        <taxon>Fungi</taxon>
        <taxon>Dikarya</taxon>
        <taxon>Basidiomycota</taxon>
        <taxon>Agaricomycotina</taxon>
        <taxon>Agaricomycetes</taxon>
        <taxon>Agaricomycetidae</taxon>
        <taxon>Agaricales</taxon>
        <taxon>Pleurotineae</taxon>
        <taxon>Pleurotaceae</taxon>
        <taxon>Pleurotus</taxon>
    </lineage>
</organism>
<feature type="region of interest" description="Disordered" evidence="1">
    <location>
        <begin position="431"/>
        <end position="453"/>
    </location>
</feature>
<feature type="compositionally biased region" description="Low complexity" evidence="1">
    <location>
        <begin position="228"/>
        <end position="250"/>
    </location>
</feature>
<keyword evidence="3" id="KW-1185">Reference proteome</keyword>
<sequence length="701" mass="73204">MSALRNLLSTSPSIGRGATISSFGSNTSHSGSGHGYTGSTDSNLPEARQVMSTTGGAGISLSSQLSLDRFVGHSNDQLSLSGDVDGKGSMGMGMEAVGGTRMGKTMDGVPAAPARSGGSSSRISGIGVALTTDEYSAFSPILSTSATTALLARSGLNRSTSGRSPILYRPTPPQTLSPPPSSYHWMAASGLSPTPNSVNNVMRASPDHSNESATSPSPEAMPYYAVASSSSHGHGPSSSSDQHSGVSSDSAKVKSRPSPSFAVGLVNFGKGKNGNSSNKSSSSDVTSAVTDVRRSTSKSKGKEKDVDFGFLGRLKSGNGNRAKRGSGSSFGRPGKDPVRVGTRVSGMSFTTYALDGDRGFNHVDEHGSILRPSSLLNPPNRLSGSGPSPVDPSYPYQTVASPPTAYSSSIVMHAPSSSQNHYVISATNHMDNGDASQLKEPSSTLDSEPVSHVAKPTSLVASGSSTLPTMRSKRGRSQLYISNDTRWAESVADSFYGSGSSDDHDQTPTPAPVQEVTLLNTFDSQEQHSPYSVVSHYSQPSATPSVAGHANINGGTPSTPLSINPFVRPQSPSGDRASYASNGSNGTVSSMNSYNARPGVPEGLLRPDLRTFVLGLRTRDGGQLLSGVPEDAYMNTINEPEAEEWYRRESDGVSVGSLRDNVDYSRPIGAVSAYPFTPPRNNFSFASNLVDEQPDAKYYNV</sequence>
<dbReference type="AlphaFoldDB" id="A0A9P6A3C6"/>
<feature type="compositionally biased region" description="Pro residues" evidence="1">
    <location>
        <begin position="170"/>
        <end position="181"/>
    </location>
</feature>
<feature type="compositionally biased region" description="Low complexity" evidence="1">
    <location>
        <begin position="269"/>
        <end position="283"/>
    </location>
</feature>
<gene>
    <name evidence="2" type="ORF">BDN71DRAFT_170081</name>
</gene>
<evidence type="ECO:0000256" key="1">
    <source>
        <dbReference type="SAM" id="MobiDB-lite"/>
    </source>
</evidence>
<evidence type="ECO:0000313" key="2">
    <source>
        <dbReference type="EMBL" id="KAF9499310.1"/>
    </source>
</evidence>
<feature type="region of interest" description="Disordered" evidence="1">
    <location>
        <begin position="535"/>
        <end position="563"/>
    </location>
</feature>
<feature type="region of interest" description="Disordered" evidence="1">
    <location>
        <begin position="156"/>
        <end position="342"/>
    </location>
</feature>
<evidence type="ECO:0000313" key="3">
    <source>
        <dbReference type="Proteomes" id="UP000807025"/>
    </source>
</evidence>
<name>A0A9P6A3C6_PLEER</name>
<feature type="compositionally biased region" description="Polar residues" evidence="1">
    <location>
        <begin position="191"/>
        <end position="202"/>
    </location>
</feature>
<feature type="compositionally biased region" description="Low complexity" evidence="1">
    <location>
        <begin position="19"/>
        <end position="42"/>
    </location>
</feature>
<feature type="compositionally biased region" description="Polar residues" evidence="1">
    <location>
        <begin position="535"/>
        <end position="544"/>
    </location>
</feature>
<comment type="caution">
    <text evidence="2">The sequence shown here is derived from an EMBL/GenBank/DDBJ whole genome shotgun (WGS) entry which is preliminary data.</text>
</comment>